<feature type="region of interest" description="Disordered" evidence="1">
    <location>
        <begin position="128"/>
        <end position="147"/>
    </location>
</feature>
<evidence type="ECO:0000313" key="3">
    <source>
        <dbReference type="Proteomes" id="UP000269221"/>
    </source>
</evidence>
<protein>
    <submittedName>
        <fullName evidence="2">Uncharacterized protein</fullName>
    </submittedName>
</protein>
<name>A0A3M0KHB8_HIRRU</name>
<dbReference type="AlphaFoldDB" id="A0A3M0KHB8"/>
<proteinExistence type="predicted"/>
<gene>
    <name evidence="2" type="ORF">DUI87_10152</name>
</gene>
<sequence>MDRVASIRPSMLLTLKSPRDLIPHAMAKFSQPDGRMISLVTAALLEASPCEFYLSHQVTLVETASKCGGDLQCDHLVAEKMGPVGKHSISFPAILLLAARFSCAMSPLFPPESLPHYIASKKLQGFQDSSSYRQDGGRDSRPADHSQSLCTGTWHPGFRNAGMLALGWAGCPYVMMVALSQPESSTLAPLLQCCHRPGLELCCTRIQLRPLSYKLLKILVEMFIIQNSGMNEETLIEKLLEVCINVLVPNLGMGKGFLWLKT</sequence>
<reference evidence="2 3" key="1">
    <citation type="submission" date="2018-07" db="EMBL/GenBank/DDBJ databases">
        <title>A high quality draft genome assembly of the barn swallow (H. rustica rustica).</title>
        <authorList>
            <person name="Formenti G."/>
            <person name="Chiara M."/>
            <person name="Poveda L."/>
            <person name="Francoijs K.-J."/>
            <person name="Bonisoli-Alquati A."/>
            <person name="Canova L."/>
            <person name="Gianfranceschi L."/>
            <person name="Horner D.S."/>
            <person name="Saino N."/>
        </authorList>
    </citation>
    <scope>NUCLEOTIDE SEQUENCE [LARGE SCALE GENOMIC DNA]</scope>
    <source>
        <strain evidence="2">Chelidonia</strain>
        <tissue evidence="2">Blood</tissue>
    </source>
</reference>
<evidence type="ECO:0000256" key="1">
    <source>
        <dbReference type="SAM" id="MobiDB-lite"/>
    </source>
</evidence>
<feature type="compositionally biased region" description="Basic and acidic residues" evidence="1">
    <location>
        <begin position="135"/>
        <end position="144"/>
    </location>
</feature>
<dbReference type="EMBL" id="QRBI01000106">
    <property type="protein sequence ID" value="RMC12628.1"/>
    <property type="molecule type" value="Genomic_DNA"/>
</dbReference>
<dbReference type="Proteomes" id="UP000269221">
    <property type="component" value="Unassembled WGS sequence"/>
</dbReference>
<evidence type="ECO:0000313" key="2">
    <source>
        <dbReference type="EMBL" id="RMC12628.1"/>
    </source>
</evidence>
<organism evidence="2 3">
    <name type="scientific">Hirundo rustica rustica</name>
    <dbReference type="NCBI Taxonomy" id="333673"/>
    <lineage>
        <taxon>Eukaryota</taxon>
        <taxon>Metazoa</taxon>
        <taxon>Chordata</taxon>
        <taxon>Craniata</taxon>
        <taxon>Vertebrata</taxon>
        <taxon>Euteleostomi</taxon>
        <taxon>Archelosauria</taxon>
        <taxon>Archosauria</taxon>
        <taxon>Dinosauria</taxon>
        <taxon>Saurischia</taxon>
        <taxon>Theropoda</taxon>
        <taxon>Coelurosauria</taxon>
        <taxon>Aves</taxon>
        <taxon>Neognathae</taxon>
        <taxon>Neoaves</taxon>
        <taxon>Telluraves</taxon>
        <taxon>Australaves</taxon>
        <taxon>Passeriformes</taxon>
        <taxon>Sylvioidea</taxon>
        <taxon>Hirundinidae</taxon>
        <taxon>Hirundo</taxon>
    </lineage>
</organism>
<keyword evidence="3" id="KW-1185">Reference proteome</keyword>
<comment type="caution">
    <text evidence="2">The sequence shown here is derived from an EMBL/GenBank/DDBJ whole genome shotgun (WGS) entry which is preliminary data.</text>
</comment>
<accession>A0A3M0KHB8</accession>